<evidence type="ECO:0000256" key="1">
    <source>
        <dbReference type="SAM" id="SignalP"/>
    </source>
</evidence>
<protein>
    <submittedName>
        <fullName evidence="2">Uncharacterized protein</fullName>
    </submittedName>
</protein>
<name>A0A1A9RS84_EIKCO</name>
<feature type="chain" id="PRO_5008396111" evidence="1">
    <location>
        <begin position="23"/>
        <end position="258"/>
    </location>
</feature>
<dbReference type="Proteomes" id="UP000078103">
    <property type="component" value="Unassembled WGS sequence"/>
</dbReference>
<proteinExistence type="predicted"/>
<feature type="signal peptide" evidence="1">
    <location>
        <begin position="1"/>
        <end position="22"/>
    </location>
</feature>
<organism evidence="2 3">
    <name type="scientific">Eikenella corrodens</name>
    <dbReference type="NCBI Taxonomy" id="539"/>
    <lineage>
        <taxon>Bacteria</taxon>
        <taxon>Pseudomonadati</taxon>
        <taxon>Pseudomonadota</taxon>
        <taxon>Betaproteobacteria</taxon>
        <taxon>Neisseriales</taxon>
        <taxon>Neisseriaceae</taxon>
        <taxon>Eikenella</taxon>
    </lineage>
</organism>
<dbReference type="RefSeq" id="WP_064105508.1">
    <property type="nucleotide sequence ID" value="NZ_LXSH01000015.1"/>
</dbReference>
<evidence type="ECO:0000313" key="2">
    <source>
        <dbReference type="EMBL" id="OAM23117.1"/>
    </source>
</evidence>
<keyword evidence="1" id="KW-0732">Signal</keyword>
<dbReference type="AlphaFoldDB" id="A0A1A9RS84"/>
<sequence>MSARLQTLLLTVLLAAAPSIQAKPTRQELQTVINSINRKPSARFCSNTASHRVLLENGHVVFDVVINTESSSQPKPLPIDLLPLLQSNLSDLNLGFLCGSREAWQLSDLSGVIMRYRLADRRNDVITATLPKGYCATHSTIHPQTESEKMEVAANIAATTNQQLPLKLNEQLTLIRVAVDTKNPTIHRYFIITDPSIIGSNLSTFRTFLQQSLENATCTDRTNAENNRHFATHEHLTFANRPGSVDVVIPQGFCANRR</sequence>
<gene>
    <name evidence="2" type="ORF">A7P89_04250</name>
</gene>
<dbReference type="EMBL" id="LXSH01000015">
    <property type="protein sequence ID" value="OAM23117.1"/>
    <property type="molecule type" value="Genomic_DNA"/>
</dbReference>
<evidence type="ECO:0000313" key="3">
    <source>
        <dbReference type="Proteomes" id="UP000078103"/>
    </source>
</evidence>
<accession>A0A1A9RS84</accession>
<comment type="caution">
    <text evidence="2">The sequence shown here is derived from an EMBL/GenBank/DDBJ whole genome shotgun (WGS) entry which is preliminary data.</text>
</comment>
<reference evidence="3" key="1">
    <citation type="submission" date="2016-05" db="EMBL/GenBank/DDBJ databases">
        <title>Draft genome of Corynebacterium afermentans subsp. afermentans LCDC 88199T.</title>
        <authorList>
            <person name="Bernier A.-M."/>
            <person name="Bernard K."/>
        </authorList>
    </citation>
    <scope>NUCLEOTIDE SEQUENCE [LARGE SCALE GENOMIC DNA]</scope>
    <source>
        <strain evidence="3">NML120819</strain>
    </source>
</reference>